<evidence type="ECO:0000313" key="1">
    <source>
        <dbReference type="EMBL" id="SCL20148.1"/>
    </source>
</evidence>
<dbReference type="RefSeq" id="WP_176738279.1">
    <property type="nucleotide sequence ID" value="NZ_FMHW01000002.1"/>
</dbReference>
<keyword evidence="2" id="KW-1185">Reference proteome</keyword>
<dbReference type="GO" id="GO:0019441">
    <property type="term" value="P:L-tryptophan catabolic process to kynurenine"/>
    <property type="evidence" value="ECO:0007669"/>
    <property type="project" value="InterPro"/>
</dbReference>
<dbReference type="EMBL" id="FMHW01000002">
    <property type="protein sequence ID" value="SCL20148.1"/>
    <property type="molecule type" value="Genomic_DNA"/>
</dbReference>
<protein>
    <submittedName>
        <fullName evidence="1">Putative cyclase</fullName>
    </submittedName>
</protein>
<proteinExistence type="predicted"/>
<evidence type="ECO:0000313" key="2">
    <source>
        <dbReference type="Proteomes" id="UP000198959"/>
    </source>
</evidence>
<dbReference type="Pfam" id="PF04199">
    <property type="entry name" value="Cyclase"/>
    <property type="match status" value="1"/>
</dbReference>
<reference evidence="2" key="1">
    <citation type="submission" date="2016-06" db="EMBL/GenBank/DDBJ databases">
        <authorList>
            <person name="Varghese N."/>
            <person name="Submissions Spin"/>
        </authorList>
    </citation>
    <scope>NUCLEOTIDE SEQUENCE [LARGE SCALE GENOMIC DNA]</scope>
    <source>
        <strain evidence="2">DSM 43817</strain>
    </source>
</reference>
<dbReference type="Proteomes" id="UP000198959">
    <property type="component" value="Unassembled WGS sequence"/>
</dbReference>
<organism evidence="1 2">
    <name type="scientific">Micromonospora pallida</name>
    <dbReference type="NCBI Taxonomy" id="145854"/>
    <lineage>
        <taxon>Bacteria</taxon>
        <taxon>Bacillati</taxon>
        <taxon>Actinomycetota</taxon>
        <taxon>Actinomycetes</taxon>
        <taxon>Micromonosporales</taxon>
        <taxon>Micromonosporaceae</taxon>
        <taxon>Micromonospora</taxon>
    </lineage>
</organism>
<gene>
    <name evidence="1" type="ORF">GA0074692_0794</name>
</gene>
<sequence length="317" mass="34981">MHRLTADDIPAYEDLPVIERLGYPHAWDVFGADDHLGTLNYLTPDVVAAALSEASRGVVVALNLPIDQPAPPLFGREPTKHDFFTHDRNTWDDRLDAYFPQGSSQWDGFRHVRAREFGFFGGVTADPSQDKSWLGIDVWARRGIVGRGVLLDVAAYLLRSGDELRCDAERAITPELLREVASEQGVEVRHGDLLLVRTGWPRKYAQLTGERRTELAEAPAFPGLHAGEETARLLWNWRVSALITDVPAVEPVPGDPAVGSLHRRLLPLLGIPLGELFDLEGLSDRCQEYGRYTFLFTSAPVNLPGGCGSPANALAIF</sequence>
<dbReference type="PANTHER" id="PTHR34861:SF11">
    <property type="entry name" value="CYCLASE"/>
    <property type="match status" value="1"/>
</dbReference>
<dbReference type="InterPro" id="IPR007325">
    <property type="entry name" value="KFase/CYL"/>
</dbReference>
<dbReference type="InterPro" id="IPR037175">
    <property type="entry name" value="KFase_sf"/>
</dbReference>
<dbReference type="AlphaFoldDB" id="A0A1C6RSL4"/>
<accession>A0A1C6RSL4</accession>
<dbReference type="GO" id="GO:0004061">
    <property type="term" value="F:arylformamidase activity"/>
    <property type="evidence" value="ECO:0007669"/>
    <property type="project" value="InterPro"/>
</dbReference>
<dbReference type="PANTHER" id="PTHR34861">
    <property type="match status" value="1"/>
</dbReference>
<name>A0A1C6RSL4_9ACTN</name>
<dbReference type="SUPFAM" id="SSF102198">
    <property type="entry name" value="Putative cyclase"/>
    <property type="match status" value="1"/>
</dbReference>
<dbReference type="STRING" id="145854.GA0074692_0794"/>
<dbReference type="Gene3D" id="3.50.30.50">
    <property type="entry name" value="Putative cyclase"/>
    <property type="match status" value="1"/>
</dbReference>